<feature type="signal peptide" evidence="1">
    <location>
        <begin position="1"/>
        <end position="18"/>
    </location>
</feature>
<evidence type="ECO:0000313" key="2">
    <source>
        <dbReference type="EMBL" id="KFH42067.1"/>
    </source>
</evidence>
<dbReference type="EMBL" id="JPKY01000105">
    <property type="protein sequence ID" value="KFH42067.1"/>
    <property type="molecule type" value="Genomic_DNA"/>
</dbReference>
<dbReference type="HOGENOM" id="CLU_2721622_0_0_1"/>
<protein>
    <submittedName>
        <fullName evidence="2">Uncharacterized protein</fullName>
    </submittedName>
</protein>
<proteinExistence type="predicted"/>
<gene>
    <name evidence="2" type="ORF">ACRE_072120</name>
</gene>
<keyword evidence="3" id="KW-1185">Reference proteome</keyword>
<dbReference type="OrthoDB" id="5168947at2759"/>
<accession>A0A086SY85</accession>
<comment type="caution">
    <text evidence="2">The sequence shown here is derived from an EMBL/GenBank/DDBJ whole genome shotgun (WGS) entry which is preliminary data.</text>
</comment>
<keyword evidence="1" id="KW-0732">Signal</keyword>
<name>A0A086SY85_HAPC1</name>
<reference evidence="3" key="1">
    <citation type="journal article" date="2014" name="Genome Announc.">
        <title>Genome sequence and annotation of Acremonium chrysogenum, producer of the beta-lactam antibiotic cephalosporin C.</title>
        <authorList>
            <person name="Terfehr D."/>
            <person name="Dahlmann T.A."/>
            <person name="Specht T."/>
            <person name="Zadra I."/>
            <person name="Kuernsteiner H."/>
            <person name="Kueck U."/>
        </authorList>
    </citation>
    <scope>NUCLEOTIDE SEQUENCE [LARGE SCALE GENOMIC DNA]</scope>
    <source>
        <strain evidence="3">ATCC 11550 / CBS 779.69 / DSM 880 / IAM 14645 / JCM 23072 / IMI 49137</strain>
    </source>
</reference>
<dbReference type="AlphaFoldDB" id="A0A086SY85"/>
<feature type="chain" id="PRO_5001815218" evidence="1">
    <location>
        <begin position="19"/>
        <end position="72"/>
    </location>
</feature>
<organism evidence="2 3">
    <name type="scientific">Hapsidospora chrysogenum (strain ATCC 11550 / CBS 779.69 / DSM 880 / IAM 14645 / JCM 23072 / IMI 49137)</name>
    <name type="common">Acremonium chrysogenum</name>
    <dbReference type="NCBI Taxonomy" id="857340"/>
    <lineage>
        <taxon>Eukaryota</taxon>
        <taxon>Fungi</taxon>
        <taxon>Dikarya</taxon>
        <taxon>Ascomycota</taxon>
        <taxon>Pezizomycotina</taxon>
        <taxon>Sordariomycetes</taxon>
        <taxon>Hypocreomycetidae</taxon>
        <taxon>Hypocreales</taxon>
        <taxon>Bionectriaceae</taxon>
        <taxon>Hapsidospora</taxon>
    </lineage>
</organism>
<evidence type="ECO:0000313" key="3">
    <source>
        <dbReference type="Proteomes" id="UP000029964"/>
    </source>
</evidence>
<sequence>MQLTQILAVLGLAAAATACNPGEWSCGNQNDAPGPDGAIFICNNLGRWTFSAQCGAAHCCVQSTNTAAHCSC</sequence>
<dbReference type="Proteomes" id="UP000029964">
    <property type="component" value="Unassembled WGS sequence"/>
</dbReference>
<evidence type="ECO:0000256" key="1">
    <source>
        <dbReference type="SAM" id="SignalP"/>
    </source>
</evidence>